<feature type="compositionally biased region" description="Basic and acidic residues" evidence="1">
    <location>
        <begin position="547"/>
        <end position="558"/>
    </location>
</feature>
<reference evidence="2" key="2">
    <citation type="submission" date="2021-04" db="EMBL/GenBank/DDBJ databases">
        <authorList>
            <person name="Podell S."/>
        </authorList>
    </citation>
    <scope>NUCLEOTIDE SEQUENCE</scope>
    <source>
        <strain evidence="2">Hildebrandi</strain>
    </source>
</reference>
<feature type="compositionally biased region" description="Acidic residues" evidence="1">
    <location>
        <begin position="165"/>
        <end position="174"/>
    </location>
</feature>
<sequence>MDASTTSENSFEQEESPNAANLTSRGKRRSLNRLSSSQQQAVPRLDATSGSLTDEAILNAPATHSNARSADATTTVMSSGGDFSDMPSLSSYKSWDEKSATSSKGGDCDASLPSLSSYRLDEVSMASSYHSRGSVVTNHLSHYSEESAEGWASFTSGNVSKSDFDSDDDDDDDDDRKSSGGEEEGDSSESAYAFATRIGEDSTMNHRNRGRPSTVDVSSFPSARISSLSLPPTAIETKSILRNKGDGQSSVSAVSSSQISLISFASSNDDRNAIGSSAGPRKLSPSLPRSSNSSLDDSVDDHFKNSTEASICMNPPSDAGTSLTNAECRFLAENNVNECGDLEPKNSETSRSPSPDRGLLGRNTSMPLSELQQAQSDQQSSSSFRYSADGSSSSLRGGGDSLPRLPRRTSTLPEEEDAKRESTNKTVRTSLPEPNITGEDQSIQNAEASVSDSSSSDGGLSLEINVESDDDSIDCSVVTDSDESVSLHPNSTEGSVVSGASFPSGTERDQSNRGLRQRKGRPCATAKVKMDHNGSQETTNVASSQKRSSDSEVSEGSKKVSGVFVSLTRRTSSSEQASTAGNTGEESGTSGTEFDLEEVDTSENCGEKRHTLLRRMSSSLLKVGKSASFKAIGKTASKIRQMSFRKDKESPDSLARAASDEPKTR</sequence>
<feature type="region of interest" description="Disordered" evidence="1">
    <location>
        <begin position="266"/>
        <end position="319"/>
    </location>
</feature>
<dbReference type="Proteomes" id="UP000693970">
    <property type="component" value="Unassembled WGS sequence"/>
</dbReference>
<feature type="compositionally biased region" description="Low complexity" evidence="1">
    <location>
        <begin position="451"/>
        <end position="462"/>
    </location>
</feature>
<feature type="region of interest" description="Disordered" evidence="1">
    <location>
        <begin position="337"/>
        <end position="607"/>
    </location>
</feature>
<feature type="compositionally biased region" description="Polar residues" evidence="1">
    <location>
        <begin position="568"/>
        <end position="577"/>
    </location>
</feature>
<feature type="region of interest" description="Disordered" evidence="1">
    <location>
        <begin position="146"/>
        <end position="233"/>
    </location>
</feature>
<feature type="compositionally biased region" description="Low complexity" evidence="1">
    <location>
        <begin position="283"/>
        <end position="296"/>
    </location>
</feature>
<feature type="compositionally biased region" description="Polar residues" evidence="1">
    <location>
        <begin position="438"/>
        <end position="450"/>
    </location>
</feature>
<feature type="compositionally biased region" description="Low complexity" evidence="1">
    <location>
        <begin position="578"/>
        <end position="593"/>
    </location>
</feature>
<keyword evidence="3" id="KW-1185">Reference proteome</keyword>
<comment type="caution">
    <text evidence="2">The sequence shown here is derived from an EMBL/GenBank/DDBJ whole genome shotgun (WGS) entry which is preliminary data.</text>
</comment>
<dbReference type="AlphaFoldDB" id="A0A9K3LMG7"/>
<protein>
    <submittedName>
        <fullName evidence="2">Uncharacterized protein</fullName>
    </submittedName>
</protein>
<feature type="region of interest" description="Disordered" evidence="1">
    <location>
        <begin position="1"/>
        <end position="114"/>
    </location>
</feature>
<feature type="compositionally biased region" description="Polar residues" evidence="1">
    <location>
        <begin position="1"/>
        <end position="24"/>
    </location>
</feature>
<evidence type="ECO:0000313" key="2">
    <source>
        <dbReference type="EMBL" id="KAG7364807.1"/>
    </source>
</evidence>
<reference evidence="2" key="1">
    <citation type="journal article" date="2021" name="Sci. Rep.">
        <title>Diploid genomic architecture of Nitzschia inconspicua, an elite biomass production diatom.</title>
        <authorList>
            <person name="Oliver A."/>
            <person name="Podell S."/>
            <person name="Pinowska A."/>
            <person name="Traller J.C."/>
            <person name="Smith S.R."/>
            <person name="McClure R."/>
            <person name="Beliaev A."/>
            <person name="Bohutskyi P."/>
            <person name="Hill E.A."/>
            <person name="Rabines A."/>
            <person name="Zheng H."/>
            <person name="Allen L.Z."/>
            <person name="Kuo A."/>
            <person name="Grigoriev I.V."/>
            <person name="Allen A.E."/>
            <person name="Hazlebeck D."/>
            <person name="Allen E.E."/>
        </authorList>
    </citation>
    <scope>NUCLEOTIDE SEQUENCE</scope>
    <source>
        <strain evidence="2">Hildebrandi</strain>
    </source>
</reference>
<evidence type="ECO:0000313" key="3">
    <source>
        <dbReference type="Proteomes" id="UP000693970"/>
    </source>
</evidence>
<feature type="compositionally biased region" description="Polar residues" evidence="1">
    <location>
        <begin position="62"/>
        <end position="78"/>
    </location>
</feature>
<evidence type="ECO:0000256" key="1">
    <source>
        <dbReference type="SAM" id="MobiDB-lite"/>
    </source>
</evidence>
<feature type="compositionally biased region" description="Polar residues" evidence="1">
    <location>
        <begin position="215"/>
        <end position="230"/>
    </location>
</feature>
<feature type="region of interest" description="Disordered" evidence="1">
    <location>
        <begin position="640"/>
        <end position="665"/>
    </location>
</feature>
<gene>
    <name evidence="2" type="ORF">IV203_038010</name>
</gene>
<feature type="compositionally biased region" description="Low complexity" evidence="1">
    <location>
        <begin position="372"/>
        <end position="395"/>
    </location>
</feature>
<dbReference type="EMBL" id="JAGRRH010000009">
    <property type="protein sequence ID" value="KAG7364807.1"/>
    <property type="molecule type" value="Genomic_DNA"/>
</dbReference>
<proteinExistence type="predicted"/>
<accession>A0A9K3LMG7</accession>
<feature type="compositionally biased region" description="Polar residues" evidence="1">
    <location>
        <begin position="362"/>
        <end position="371"/>
    </location>
</feature>
<name>A0A9K3LMG7_9STRA</name>
<organism evidence="2 3">
    <name type="scientific">Nitzschia inconspicua</name>
    <dbReference type="NCBI Taxonomy" id="303405"/>
    <lineage>
        <taxon>Eukaryota</taxon>
        <taxon>Sar</taxon>
        <taxon>Stramenopiles</taxon>
        <taxon>Ochrophyta</taxon>
        <taxon>Bacillariophyta</taxon>
        <taxon>Bacillariophyceae</taxon>
        <taxon>Bacillariophycidae</taxon>
        <taxon>Bacillariales</taxon>
        <taxon>Bacillariaceae</taxon>
        <taxon>Nitzschia</taxon>
    </lineage>
</organism>
<feature type="compositionally biased region" description="Polar residues" evidence="1">
    <location>
        <begin position="535"/>
        <end position="546"/>
    </location>
</feature>